<dbReference type="InterPro" id="IPR005243">
    <property type="entry name" value="THIRX-like_proc"/>
</dbReference>
<dbReference type="PIRSF" id="PIRSF037031">
    <property type="entry name" value="Redox_disulphide_2"/>
    <property type="match status" value="1"/>
</dbReference>
<dbReference type="NCBIfam" id="TIGR00412">
    <property type="entry name" value="redox_disulf_2"/>
    <property type="match status" value="1"/>
</dbReference>
<feature type="domain" description="Thioredoxin-like fold" evidence="3">
    <location>
        <begin position="1"/>
        <end position="75"/>
    </location>
</feature>
<evidence type="ECO:0000259" key="3">
    <source>
        <dbReference type="Pfam" id="PF13192"/>
    </source>
</evidence>
<organism evidence="4">
    <name type="scientific">Desulfomonile tiedjei</name>
    <dbReference type="NCBI Taxonomy" id="2358"/>
    <lineage>
        <taxon>Bacteria</taxon>
        <taxon>Pseudomonadati</taxon>
        <taxon>Thermodesulfobacteriota</taxon>
        <taxon>Desulfomonilia</taxon>
        <taxon>Desulfomonilales</taxon>
        <taxon>Desulfomonilaceae</taxon>
        <taxon>Desulfomonile</taxon>
    </lineage>
</organism>
<reference evidence="4" key="1">
    <citation type="journal article" date="2020" name="mSystems">
        <title>Genome- and Community-Level Interaction Insights into Carbon Utilization and Element Cycling Functions of Hydrothermarchaeota in Hydrothermal Sediment.</title>
        <authorList>
            <person name="Zhou Z."/>
            <person name="Liu Y."/>
            <person name="Xu W."/>
            <person name="Pan J."/>
            <person name="Luo Z.H."/>
            <person name="Li M."/>
        </authorList>
    </citation>
    <scope>NUCLEOTIDE SEQUENCE [LARGE SCALE GENOMIC DNA]</scope>
    <source>
        <strain evidence="4">SpSt-769</strain>
    </source>
</reference>
<keyword evidence="2" id="KW-0676">Redox-active center</keyword>
<name>A0A7C4ATN9_9BACT</name>
<sequence length="81" mass="8717">MKVVILGPGCAQCNDLEQAVLQELGRLNIPAAVEHVTDIKEIGRYGIVRTPALVVNGKIVSAGIVPNSRRLREILNSLTKS</sequence>
<feature type="active site" description="Nucleophile" evidence="1">
    <location>
        <position position="13"/>
    </location>
</feature>
<dbReference type="EMBL" id="DTGT01000438">
    <property type="protein sequence ID" value="HGH62280.1"/>
    <property type="molecule type" value="Genomic_DNA"/>
</dbReference>
<accession>A0A7C4ATN9</accession>
<dbReference type="PANTHER" id="PTHR36450:SF1">
    <property type="entry name" value="THIOREDOXIN"/>
    <property type="match status" value="1"/>
</dbReference>
<dbReference type="InterPro" id="IPR012336">
    <property type="entry name" value="Thioredoxin-like_fold"/>
</dbReference>
<gene>
    <name evidence="4" type="ORF">ENV54_13410</name>
</gene>
<evidence type="ECO:0000256" key="1">
    <source>
        <dbReference type="PIRSR" id="PIRSR037031-50"/>
    </source>
</evidence>
<dbReference type="AlphaFoldDB" id="A0A7C4ATN9"/>
<protein>
    <submittedName>
        <fullName evidence="4">Thioredoxin family protein</fullName>
    </submittedName>
</protein>
<evidence type="ECO:0000313" key="4">
    <source>
        <dbReference type="EMBL" id="HGH62280.1"/>
    </source>
</evidence>
<evidence type="ECO:0000256" key="2">
    <source>
        <dbReference type="PIRSR" id="PIRSR037031-51"/>
    </source>
</evidence>
<dbReference type="Pfam" id="PF13192">
    <property type="entry name" value="Thioredoxin_3"/>
    <property type="match status" value="1"/>
</dbReference>
<comment type="caution">
    <text evidence="4">The sequence shown here is derived from an EMBL/GenBank/DDBJ whole genome shotgun (WGS) entry which is preliminary data.</text>
</comment>
<dbReference type="SUPFAM" id="SSF52833">
    <property type="entry name" value="Thioredoxin-like"/>
    <property type="match status" value="1"/>
</dbReference>
<feature type="active site" description="Nucleophile" evidence="1">
    <location>
        <position position="10"/>
    </location>
</feature>
<proteinExistence type="predicted"/>
<dbReference type="Gene3D" id="3.40.30.10">
    <property type="entry name" value="Glutaredoxin"/>
    <property type="match status" value="1"/>
</dbReference>
<dbReference type="InterPro" id="IPR036249">
    <property type="entry name" value="Thioredoxin-like_sf"/>
</dbReference>
<feature type="disulfide bond" description="Redox-active" evidence="2">
    <location>
        <begin position="10"/>
        <end position="13"/>
    </location>
</feature>
<keyword evidence="2" id="KW-1015">Disulfide bond</keyword>
<dbReference type="PANTHER" id="PTHR36450">
    <property type="entry name" value="THIOREDOXIN"/>
    <property type="match status" value="1"/>
</dbReference>